<dbReference type="Proteomes" id="UP000515703">
    <property type="component" value="Chromosome"/>
</dbReference>
<dbReference type="Pfam" id="PF13302">
    <property type="entry name" value="Acetyltransf_3"/>
    <property type="match status" value="1"/>
</dbReference>
<name>A0A7I8DHY0_9FIRM</name>
<dbReference type="Gene3D" id="3.40.630.30">
    <property type="match status" value="1"/>
</dbReference>
<feature type="domain" description="N-acetyltransferase" evidence="1">
    <location>
        <begin position="6"/>
        <end position="144"/>
    </location>
</feature>
<proteinExistence type="predicted"/>
<dbReference type="RefSeq" id="WP_185258397.1">
    <property type="nucleotide sequence ID" value="NZ_AP023368.1"/>
</dbReference>
<sequence>MLKTKRLDLVGFDVKYAKDFFELWSDFEVIKYTFTPLLTTIDECINLIEQQIIRTNKDFMDRFVILLNNKAIGMIGCICMDKENLVYGLYYQISRVHWGCGYASEAASVIVQYVLKEYPNAIFKAEAVSENPASAAVLKKIGLKQTYIERNGFKRNNFELDLIHYSNV</sequence>
<reference evidence="2 3" key="2">
    <citation type="submission" date="2020-08" db="EMBL/GenBank/DDBJ databases">
        <authorList>
            <person name="Ueki A."/>
            <person name="Tonouchi A."/>
        </authorList>
    </citation>
    <scope>NUCLEOTIDE SEQUENCE [LARGE SCALE GENOMIC DNA]</scope>
    <source>
        <strain evidence="2 3">CTTW</strain>
    </source>
</reference>
<reference evidence="2 3" key="1">
    <citation type="submission" date="2020-08" db="EMBL/GenBank/DDBJ databases">
        <title>Draft genome sequencing of an Anaerocolumna strain isolated from anoxic soil subjected to BSD treatment.</title>
        <authorList>
            <person name="Uek A."/>
            <person name="Tonouchi A."/>
        </authorList>
    </citation>
    <scope>NUCLEOTIDE SEQUENCE [LARGE SCALE GENOMIC DNA]</scope>
    <source>
        <strain evidence="2 3">CTTW</strain>
    </source>
</reference>
<dbReference type="PANTHER" id="PTHR43792:SF1">
    <property type="entry name" value="N-ACETYLTRANSFERASE DOMAIN-CONTAINING PROTEIN"/>
    <property type="match status" value="1"/>
</dbReference>
<dbReference type="GO" id="GO:0016747">
    <property type="term" value="F:acyltransferase activity, transferring groups other than amino-acyl groups"/>
    <property type="evidence" value="ECO:0007669"/>
    <property type="project" value="InterPro"/>
</dbReference>
<evidence type="ECO:0000259" key="1">
    <source>
        <dbReference type="Pfam" id="PF13302"/>
    </source>
</evidence>
<evidence type="ECO:0000313" key="3">
    <source>
        <dbReference type="Proteomes" id="UP000515703"/>
    </source>
</evidence>
<keyword evidence="3" id="KW-1185">Reference proteome</keyword>
<dbReference type="InterPro" id="IPR016181">
    <property type="entry name" value="Acyl_CoA_acyltransferase"/>
</dbReference>
<protein>
    <submittedName>
        <fullName evidence="2">N-acetyltransferase</fullName>
    </submittedName>
</protein>
<keyword evidence="2" id="KW-0808">Transferase</keyword>
<evidence type="ECO:0000313" key="2">
    <source>
        <dbReference type="EMBL" id="BCJ98039.1"/>
    </source>
</evidence>
<dbReference type="KEGG" id="acht:bsdcttw_10800"/>
<accession>A0A7I8DHY0</accession>
<dbReference type="SUPFAM" id="SSF55729">
    <property type="entry name" value="Acyl-CoA N-acyltransferases (Nat)"/>
    <property type="match status" value="1"/>
</dbReference>
<dbReference type="InterPro" id="IPR051531">
    <property type="entry name" value="N-acetyltransferase"/>
</dbReference>
<organism evidence="2 3">
    <name type="scientific">Anaerocolumna chitinilytica</name>
    <dbReference type="NCBI Taxonomy" id="1727145"/>
    <lineage>
        <taxon>Bacteria</taxon>
        <taxon>Bacillati</taxon>
        <taxon>Bacillota</taxon>
        <taxon>Clostridia</taxon>
        <taxon>Lachnospirales</taxon>
        <taxon>Lachnospiraceae</taxon>
        <taxon>Anaerocolumna</taxon>
    </lineage>
</organism>
<dbReference type="EMBL" id="AP023368">
    <property type="protein sequence ID" value="BCJ98039.1"/>
    <property type="molecule type" value="Genomic_DNA"/>
</dbReference>
<dbReference type="InterPro" id="IPR000182">
    <property type="entry name" value="GNAT_dom"/>
</dbReference>
<dbReference type="AlphaFoldDB" id="A0A7I8DHY0"/>
<gene>
    <name evidence="2" type="ORF">bsdcttw_10800</name>
</gene>
<dbReference type="PANTHER" id="PTHR43792">
    <property type="entry name" value="GNAT FAMILY, PUTATIVE (AFU_ORTHOLOGUE AFUA_3G00765)-RELATED-RELATED"/>
    <property type="match status" value="1"/>
</dbReference>